<feature type="compositionally biased region" description="Low complexity" evidence="1">
    <location>
        <begin position="313"/>
        <end position="329"/>
    </location>
</feature>
<feature type="region of interest" description="Disordered" evidence="1">
    <location>
        <begin position="80"/>
        <end position="105"/>
    </location>
</feature>
<feature type="compositionally biased region" description="Basic and acidic residues" evidence="1">
    <location>
        <begin position="80"/>
        <end position="91"/>
    </location>
</feature>
<proteinExistence type="predicted"/>
<organism evidence="3 4">
    <name type="scientific">Eptatretus burgeri</name>
    <name type="common">Inshore hagfish</name>
    <dbReference type="NCBI Taxonomy" id="7764"/>
    <lineage>
        <taxon>Eukaryota</taxon>
        <taxon>Metazoa</taxon>
        <taxon>Chordata</taxon>
        <taxon>Craniata</taxon>
        <taxon>Vertebrata</taxon>
        <taxon>Cyclostomata</taxon>
        <taxon>Myxini</taxon>
        <taxon>Myxiniformes</taxon>
        <taxon>Myxinidae</taxon>
        <taxon>Eptatretinae</taxon>
        <taxon>Eptatretus</taxon>
    </lineage>
</organism>
<keyword evidence="4" id="KW-1185">Reference proteome</keyword>
<dbReference type="Ensembl" id="ENSEBUT00000004675.1">
    <property type="protein sequence ID" value="ENSEBUP00000004250.1"/>
    <property type="gene ID" value="ENSEBUG00000003012.1"/>
</dbReference>
<feature type="compositionally biased region" description="Polar residues" evidence="1">
    <location>
        <begin position="284"/>
        <end position="293"/>
    </location>
</feature>
<evidence type="ECO:0000259" key="2">
    <source>
        <dbReference type="Pfam" id="PF15269"/>
    </source>
</evidence>
<accession>A0A8C4NK88</accession>
<dbReference type="InterPro" id="IPR039363">
    <property type="entry name" value="ZNF750"/>
</dbReference>
<sequence length="429" mass="47322">MTKMAAPTTGSNTTREGPRMQGKPKKPKKPHYIPRPQGKPYNFKCFQCPFTCLEKSHLYNHMKYSLCKDSLSLVGEAKPFKSKEEQTRNDEDCQNDVHTNEGSKEEVKLVKATKNLLDFSLPQHRPVLAKQNAHSSPAEAHLFGKTFSHQSPNILQASAPVNLGNTSFPKGVTTHRLSSAYYPVLTVPAHAANPFTSSLSTPFYLHPTSLSASHHRASAMFQTIADASSVPPTEAFWSQMRESSHQATGHFAFTSLEQLHGRKVPTIVLTQRNGDSTVPCPGNPTATNSPWLSFKSTGSLDMTCGEKPPSPTAPSTSPYSTLSSCSNSPQISSDPVSPKNCCSATYRSPQSLKRTTVPARAISLRSPSTSNHKDPSCPIAPPIWQQQAEAKTELAVIMTEYEHLRCQVNPWQRQPRTQEGREWSSVRRK</sequence>
<dbReference type="PANTHER" id="PTHR14678">
    <property type="entry name" value="PROLINE-RICH PROTEIN 35-RELATED"/>
    <property type="match status" value="1"/>
</dbReference>
<evidence type="ECO:0000313" key="3">
    <source>
        <dbReference type="Ensembl" id="ENSEBUP00000004242.1"/>
    </source>
</evidence>
<evidence type="ECO:0000256" key="1">
    <source>
        <dbReference type="SAM" id="MobiDB-lite"/>
    </source>
</evidence>
<dbReference type="GeneTree" id="ENSGT00530000063870"/>
<reference evidence="3" key="1">
    <citation type="submission" date="2025-05" db="UniProtKB">
        <authorList>
            <consortium name="Ensembl"/>
        </authorList>
    </citation>
    <scope>IDENTIFICATION</scope>
</reference>
<feature type="region of interest" description="Disordered" evidence="1">
    <location>
        <begin position="274"/>
        <end position="293"/>
    </location>
</feature>
<dbReference type="Proteomes" id="UP000694388">
    <property type="component" value="Unplaced"/>
</dbReference>
<dbReference type="AlphaFoldDB" id="A0A8C4NK88"/>
<feature type="region of interest" description="Disordered" evidence="1">
    <location>
        <begin position="300"/>
        <end position="340"/>
    </location>
</feature>
<feature type="domain" description="Zinc finger protein 750-like zinc finger" evidence="2">
    <location>
        <begin position="25"/>
        <end position="75"/>
    </location>
</feature>
<feature type="compositionally biased region" description="Polar residues" evidence="1">
    <location>
        <begin position="330"/>
        <end position="340"/>
    </location>
</feature>
<dbReference type="InterPro" id="IPR039064">
    <property type="entry name" value="ZNF750_Znf"/>
</dbReference>
<dbReference type="Ensembl" id="ENSEBUT00000004667.1">
    <property type="protein sequence ID" value="ENSEBUP00000004242.1"/>
    <property type="gene ID" value="ENSEBUG00000003012.1"/>
</dbReference>
<name>A0A8C4NK88_EPTBU</name>
<evidence type="ECO:0000313" key="4">
    <source>
        <dbReference type="Proteomes" id="UP000694388"/>
    </source>
</evidence>
<feature type="compositionally biased region" description="Basic residues" evidence="1">
    <location>
        <begin position="22"/>
        <end position="32"/>
    </location>
</feature>
<dbReference type="Pfam" id="PF15269">
    <property type="entry name" value="zf-C2H2_7"/>
    <property type="match status" value="1"/>
</dbReference>
<dbReference type="PANTHER" id="PTHR14678:SF2">
    <property type="entry name" value="PROLINE-RICH PROTEIN 35"/>
    <property type="match status" value="1"/>
</dbReference>
<protein>
    <recommendedName>
        <fullName evidence="2">Zinc finger protein 750-like zinc finger domain-containing protein</fullName>
    </recommendedName>
</protein>
<feature type="region of interest" description="Disordered" evidence="1">
    <location>
        <begin position="1"/>
        <end position="35"/>
    </location>
</feature>